<accession>A0A2H1VTR8</accession>
<proteinExistence type="predicted"/>
<evidence type="ECO:0000313" key="2">
    <source>
        <dbReference type="EMBL" id="SOQ44241.1"/>
    </source>
</evidence>
<feature type="region of interest" description="Disordered" evidence="1">
    <location>
        <begin position="88"/>
        <end position="108"/>
    </location>
</feature>
<dbReference type="AlphaFoldDB" id="A0A2H1VTR8"/>
<protein>
    <submittedName>
        <fullName evidence="2">SFRICE_033310</fullName>
    </submittedName>
</protein>
<evidence type="ECO:0000256" key="1">
    <source>
        <dbReference type="SAM" id="MobiDB-lite"/>
    </source>
</evidence>
<gene>
    <name evidence="2" type="ORF">SFRICE_033310</name>
</gene>
<name>A0A2H1VTR8_SPOFR</name>
<dbReference type="EMBL" id="ODYU01004405">
    <property type="protein sequence ID" value="SOQ44241.1"/>
    <property type="molecule type" value="Genomic_DNA"/>
</dbReference>
<sequence>MVSHRRARRPWLWLAVAAVALVPLLATAIAADVIFRVPEVLVNQLLHSIIRYERKLGGGLCSAVDSRLPADDDDDTIGNKMHNVRHAAASKPVGTGRGNGSRGNESERWAGGDTLLEVRYEEYFVEHDVSTAAARHAAAALNVEDSKQHKCPATGGSINLNNSFLT</sequence>
<reference evidence="2" key="1">
    <citation type="submission" date="2016-07" db="EMBL/GenBank/DDBJ databases">
        <authorList>
            <person name="Bretaudeau A."/>
        </authorList>
    </citation>
    <scope>NUCLEOTIDE SEQUENCE</scope>
    <source>
        <strain evidence="2">Rice</strain>
        <tissue evidence="2">Whole body</tissue>
    </source>
</reference>
<organism evidence="2">
    <name type="scientific">Spodoptera frugiperda</name>
    <name type="common">Fall armyworm</name>
    <dbReference type="NCBI Taxonomy" id="7108"/>
    <lineage>
        <taxon>Eukaryota</taxon>
        <taxon>Metazoa</taxon>
        <taxon>Ecdysozoa</taxon>
        <taxon>Arthropoda</taxon>
        <taxon>Hexapoda</taxon>
        <taxon>Insecta</taxon>
        <taxon>Pterygota</taxon>
        <taxon>Neoptera</taxon>
        <taxon>Endopterygota</taxon>
        <taxon>Lepidoptera</taxon>
        <taxon>Glossata</taxon>
        <taxon>Ditrysia</taxon>
        <taxon>Noctuoidea</taxon>
        <taxon>Noctuidae</taxon>
        <taxon>Amphipyrinae</taxon>
        <taxon>Spodoptera</taxon>
    </lineage>
</organism>